<sequence>MEAERRQNQCCWDRTTNFVAVASTTAATTAMPTVNILEPSSYPTSYSAIRLDATPARMCFVPHNTTLAGSLLVVDTKGNATIHAHDVCGRVLVANRWTSGVAWWSSDAQPVLRVRFLDVNAMLNTQTPPICRDDDGADDGKGATTTTTTSSSVAATPPPFTLHSAVMPGAPLLASVNSKCMLHLYSVQPDALMSLHEAIATGNTVFYLAATCALPAAEMQTEDCAIELADIMQVHDGMLVTAAANGKVRLFHVTSESAPPFNLTSQLLRTFDIAATSVSMRSNRLFVASSDRRLASWKLTTSSTTVAAEAPDQEVSISSSSSLAILDISYDGTRVALLEEDGLTITIRGCANLDKVQHTVKCTKSTASAAFSSNAMALVTCDVDGESRLHVLPPITGEGGLTKRLLFGIASNSATWDVAKAWSTFGADAAAKEHDVLAQEVASLESDARRLLMPALDWFATDVCRHLKSNRIVAPAIDARARRRLALCGVALSHIFENKSASPEAAISLAPTVAWVSTLALLWTASMMTWASTSPTTPPWHRQPNDSAFFPLLHATQDADFLRLMHKCLAMRAHLPPDVRLLGSLPSDAACRVANDALAAAVKLAEAALLAAKSAPSSDPTPSPSTTTSSSSARDGRLPPLAHSNPWRLNDAQLAQLVTSVQSAIQTGGSDEASSPTFAPTHLHHHHHSLPVKELTEAILVHKKPIPANRLTEMALAMGLAVTRREDQVTIPPASKRARLHHAIAYGSLPDWPRANAPVDLLDCQAVDGGDASDGRVTCTTAPWETTQAFGRAYAVNAAAARLCDAWGAHCPLGGGVWLALG</sequence>
<feature type="region of interest" description="Disordered" evidence="1">
    <location>
        <begin position="128"/>
        <end position="155"/>
    </location>
</feature>
<comment type="caution">
    <text evidence="2">The sequence shown here is derived from an EMBL/GenBank/DDBJ whole genome shotgun (WGS) entry which is preliminary data.</text>
</comment>
<organism evidence="2 3">
    <name type="scientific">Pycnococcus provasolii</name>
    <dbReference type="NCBI Taxonomy" id="41880"/>
    <lineage>
        <taxon>Eukaryota</taxon>
        <taxon>Viridiplantae</taxon>
        <taxon>Chlorophyta</taxon>
        <taxon>Pseudoscourfieldiophyceae</taxon>
        <taxon>Pseudoscourfieldiales</taxon>
        <taxon>Pycnococcaceae</taxon>
        <taxon>Pycnococcus</taxon>
    </lineage>
</organism>
<evidence type="ECO:0000313" key="3">
    <source>
        <dbReference type="Proteomes" id="UP000660262"/>
    </source>
</evidence>
<feature type="region of interest" description="Disordered" evidence="1">
    <location>
        <begin position="613"/>
        <end position="645"/>
    </location>
</feature>
<dbReference type="InterPro" id="IPR036322">
    <property type="entry name" value="WD40_repeat_dom_sf"/>
</dbReference>
<feature type="compositionally biased region" description="Low complexity" evidence="1">
    <location>
        <begin position="613"/>
        <end position="633"/>
    </location>
</feature>
<dbReference type="EMBL" id="BNJQ01000015">
    <property type="protein sequence ID" value="GHP07070.1"/>
    <property type="molecule type" value="Genomic_DNA"/>
</dbReference>
<dbReference type="InterPro" id="IPR015943">
    <property type="entry name" value="WD40/YVTN_repeat-like_dom_sf"/>
</dbReference>
<evidence type="ECO:0000256" key="1">
    <source>
        <dbReference type="SAM" id="MobiDB-lite"/>
    </source>
</evidence>
<accession>A0A830HMQ9</accession>
<dbReference type="Gene3D" id="2.130.10.10">
    <property type="entry name" value="YVTN repeat-like/Quinoprotein amine dehydrogenase"/>
    <property type="match status" value="1"/>
</dbReference>
<protein>
    <submittedName>
        <fullName evidence="2">Uncharacterized protein</fullName>
    </submittedName>
</protein>
<evidence type="ECO:0000313" key="2">
    <source>
        <dbReference type="EMBL" id="GHP07070.1"/>
    </source>
</evidence>
<feature type="region of interest" description="Disordered" evidence="1">
    <location>
        <begin position="665"/>
        <end position="687"/>
    </location>
</feature>
<dbReference type="Proteomes" id="UP000660262">
    <property type="component" value="Unassembled WGS sequence"/>
</dbReference>
<gene>
    <name evidence="2" type="ORF">PPROV_000581300</name>
</gene>
<reference evidence="2" key="1">
    <citation type="submission" date="2020-10" db="EMBL/GenBank/DDBJ databases">
        <title>Unveiling of a novel bifunctional photoreceptor, Dualchrome1, isolated from a cosmopolitan green alga.</title>
        <authorList>
            <person name="Suzuki S."/>
            <person name="Kawachi M."/>
        </authorList>
    </citation>
    <scope>NUCLEOTIDE SEQUENCE</scope>
    <source>
        <strain evidence="2">NIES 2893</strain>
    </source>
</reference>
<feature type="compositionally biased region" description="Polar residues" evidence="1">
    <location>
        <begin position="665"/>
        <end position="678"/>
    </location>
</feature>
<proteinExistence type="predicted"/>
<name>A0A830HMQ9_9CHLO</name>
<dbReference type="SUPFAM" id="SSF50978">
    <property type="entry name" value="WD40 repeat-like"/>
    <property type="match status" value="1"/>
</dbReference>
<keyword evidence="3" id="KW-1185">Reference proteome</keyword>
<feature type="compositionally biased region" description="Basic and acidic residues" evidence="1">
    <location>
        <begin position="131"/>
        <end position="141"/>
    </location>
</feature>
<feature type="compositionally biased region" description="Low complexity" evidence="1">
    <location>
        <begin position="143"/>
        <end position="155"/>
    </location>
</feature>
<dbReference type="AlphaFoldDB" id="A0A830HMQ9"/>